<dbReference type="GO" id="GO:1990281">
    <property type="term" value="C:efflux pump complex"/>
    <property type="evidence" value="ECO:0007669"/>
    <property type="project" value="TreeGrafter"/>
</dbReference>
<reference evidence="8" key="2">
    <citation type="submission" date="2021-04" db="EMBL/GenBank/DDBJ databases">
        <authorList>
            <person name="Gilroy R."/>
        </authorList>
    </citation>
    <scope>NUCLEOTIDE SEQUENCE</scope>
    <source>
        <strain evidence="8">ChiHjej11B10-19426</strain>
    </source>
</reference>
<dbReference type="GO" id="GO:0015562">
    <property type="term" value="F:efflux transmembrane transporter activity"/>
    <property type="evidence" value="ECO:0007669"/>
    <property type="project" value="InterPro"/>
</dbReference>
<reference evidence="8" key="1">
    <citation type="journal article" date="2021" name="PeerJ">
        <title>Extensive microbial diversity within the chicken gut microbiome revealed by metagenomics and culture.</title>
        <authorList>
            <person name="Gilroy R."/>
            <person name="Ravi A."/>
            <person name="Getino M."/>
            <person name="Pursley I."/>
            <person name="Horton D.L."/>
            <person name="Alikhan N.F."/>
            <person name="Baker D."/>
            <person name="Gharbi K."/>
            <person name="Hall N."/>
            <person name="Watson M."/>
            <person name="Adriaenssens E.M."/>
            <person name="Foster-Nyarko E."/>
            <person name="Jarju S."/>
            <person name="Secka A."/>
            <person name="Antonio M."/>
            <person name="Oren A."/>
            <person name="Chaudhuri R.R."/>
            <person name="La Ragione R."/>
            <person name="Hildebrand F."/>
            <person name="Pallen M.J."/>
        </authorList>
    </citation>
    <scope>NUCLEOTIDE SEQUENCE</scope>
    <source>
        <strain evidence="8">ChiHjej11B10-19426</strain>
    </source>
</reference>
<proteinExistence type="inferred from homology"/>
<comment type="caution">
    <text evidence="8">The sequence shown here is derived from an EMBL/GenBank/DDBJ whole genome shotgun (WGS) entry which is preliminary data.</text>
</comment>
<name>A0A9D2DCL0_9BACT</name>
<dbReference type="InterPro" id="IPR051906">
    <property type="entry name" value="TolC-like"/>
</dbReference>
<evidence type="ECO:0000256" key="5">
    <source>
        <dbReference type="ARBA" id="ARBA00022692"/>
    </source>
</evidence>
<keyword evidence="6" id="KW-0472">Membrane</keyword>
<keyword evidence="4" id="KW-1134">Transmembrane beta strand</keyword>
<dbReference type="PANTHER" id="PTHR30026">
    <property type="entry name" value="OUTER MEMBRANE PROTEIN TOLC"/>
    <property type="match status" value="1"/>
</dbReference>
<evidence type="ECO:0000313" key="8">
    <source>
        <dbReference type="EMBL" id="HIZ14546.1"/>
    </source>
</evidence>
<comment type="subcellular location">
    <subcellularLocation>
        <location evidence="1">Cell outer membrane</location>
    </subcellularLocation>
</comment>
<dbReference type="GO" id="GO:0015288">
    <property type="term" value="F:porin activity"/>
    <property type="evidence" value="ECO:0007669"/>
    <property type="project" value="TreeGrafter"/>
</dbReference>
<evidence type="ECO:0000256" key="3">
    <source>
        <dbReference type="ARBA" id="ARBA00022448"/>
    </source>
</evidence>
<evidence type="ECO:0000256" key="4">
    <source>
        <dbReference type="ARBA" id="ARBA00022452"/>
    </source>
</evidence>
<dbReference type="PANTHER" id="PTHR30026:SF20">
    <property type="entry name" value="OUTER MEMBRANE PROTEIN TOLC"/>
    <property type="match status" value="1"/>
</dbReference>
<keyword evidence="7" id="KW-0998">Cell outer membrane</keyword>
<dbReference type="InterPro" id="IPR003423">
    <property type="entry name" value="OMP_efflux"/>
</dbReference>
<dbReference type="Gene3D" id="1.20.1600.10">
    <property type="entry name" value="Outer membrane efflux proteins (OEP)"/>
    <property type="match status" value="1"/>
</dbReference>
<dbReference type="Pfam" id="PF02321">
    <property type="entry name" value="OEP"/>
    <property type="match status" value="2"/>
</dbReference>
<protein>
    <submittedName>
        <fullName evidence="8">TolC family protein</fullName>
    </submittedName>
</protein>
<dbReference type="EMBL" id="DXCC01000004">
    <property type="protein sequence ID" value="HIZ14546.1"/>
    <property type="molecule type" value="Genomic_DNA"/>
</dbReference>
<evidence type="ECO:0000256" key="7">
    <source>
        <dbReference type="ARBA" id="ARBA00023237"/>
    </source>
</evidence>
<dbReference type="AlphaFoldDB" id="A0A9D2DCL0"/>
<dbReference type="SUPFAM" id="SSF56954">
    <property type="entry name" value="Outer membrane efflux proteins (OEP)"/>
    <property type="match status" value="1"/>
</dbReference>
<dbReference type="GO" id="GO:0009279">
    <property type="term" value="C:cell outer membrane"/>
    <property type="evidence" value="ECO:0007669"/>
    <property type="project" value="UniProtKB-SubCell"/>
</dbReference>
<gene>
    <name evidence="8" type="ORF">H9816_01325</name>
</gene>
<evidence type="ECO:0000256" key="2">
    <source>
        <dbReference type="ARBA" id="ARBA00007613"/>
    </source>
</evidence>
<accession>A0A9D2DCL0</accession>
<organism evidence="8 9">
    <name type="scientific">Candidatus Tidjanibacter faecipullorum</name>
    <dbReference type="NCBI Taxonomy" id="2838766"/>
    <lineage>
        <taxon>Bacteria</taxon>
        <taxon>Pseudomonadati</taxon>
        <taxon>Bacteroidota</taxon>
        <taxon>Bacteroidia</taxon>
        <taxon>Bacteroidales</taxon>
        <taxon>Rikenellaceae</taxon>
        <taxon>Tidjanibacter</taxon>
    </lineage>
</organism>
<evidence type="ECO:0000256" key="1">
    <source>
        <dbReference type="ARBA" id="ARBA00004442"/>
    </source>
</evidence>
<sequence length="494" mass="53760">MTLFAVLAVLQLAAEEPAPSARLTLTLDRALEIALNDNPMIRVADLEIQRQDYVRKETVGNLLPSLSASGSYSYAAIKQTMSRSGLTFGADNTVSLGADLSVPLFVPAVYASIKMNRTQMEEAIESARASRLSLVNEVRKAFYNLLLLRESLDVLHESESLSQKTVDDTQGKFEAELASEYDLLTAQVQLSSLQPTIIQTEGAIEVADLYLHMLLSLPMDVALELEGSLDGFADAAEANAYYSTDISNNSDLRSLDIQARLLENQLKVVNAQRMPTIAAFGQFSLYGNDMPEINFGDAGWGSMFPDVDLAKYPDLVAGVTNALGPAGMADLAGLMGDLLGGMGSSSATTSHSFWWQHPLTFGVSISIPIFSGTRVNQQARQTRIAIEQLQLQREYQEESLGMQVRSSISNLMTARSKMAASETSVAQAQKAYDITDARYGGGMGTILELNSAQLQLTQARLNYTQAVYDYLAAQADYEQIVGMDYEVAGTEQNQ</sequence>
<keyword evidence="3" id="KW-0813">Transport</keyword>
<dbReference type="Proteomes" id="UP000824014">
    <property type="component" value="Unassembled WGS sequence"/>
</dbReference>
<keyword evidence="5" id="KW-0812">Transmembrane</keyword>
<comment type="similarity">
    <text evidence="2">Belongs to the outer membrane factor (OMF) (TC 1.B.17) family.</text>
</comment>
<evidence type="ECO:0000256" key="6">
    <source>
        <dbReference type="ARBA" id="ARBA00023136"/>
    </source>
</evidence>
<evidence type="ECO:0000313" key="9">
    <source>
        <dbReference type="Proteomes" id="UP000824014"/>
    </source>
</evidence>